<dbReference type="Pfam" id="PF13791">
    <property type="entry name" value="Sigma_reg_C"/>
    <property type="match status" value="1"/>
</dbReference>
<dbReference type="AlphaFoldDB" id="A0A4U2ZD65"/>
<organism evidence="4 5">
    <name type="scientific">Lysinibacillus mangiferihumi</name>
    <dbReference type="NCBI Taxonomy" id="1130819"/>
    <lineage>
        <taxon>Bacteria</taxon>
        <taxon>Bacillati</taxon>
        <taxon>Bacillota</taxon>
        <taxon>Bacilli</taxon>
        <taxon>Bacillales</taxon>
        <taxon>Bacillaceae</taxon>
        <taxon>Lysinibacillus</taxon>
    </lineage>
</organism>
<keyword evidence="5" id="KW-1185">Reference proteome</keyword>
<accession>A0A4U2ZD65</accession>
<comment type="caution">
    <text evidence="4">The sequence shown here is derived from an EMBL/GenBank/DDBJ whole genome shotgun (WGS) entry which is preliminary data.</text>
</comment>
<feature type="transmembrane region" description="Helical" evidence="1">
    <location>
        <begin position="25"/>
        <end position="48"/>
    </location>
</feature>
<dbReference type="InterPro" id="IPR025672">
    <property type="entry name" value="Sigma_reg_C_dom"/>
</dbReference>
<dbReference type="Proteomes" id="UP000308744">
    <property type="component" value="Unassembled WGS sequence"/>
</dbReference>
<dbReference type="EMBL" id="SZPU01000016">
    <property type="protein sequence ID" value="TKI71550.1"/>
    <property type="molecule type" value="Genomic_DNA"/>
</dbReference>
<evidence type="ECO:0000313" key="5">
    <source>
        <dbReference type="Proteomes" id="UP000308744"/>
    </source>
</evidence>
<reference evidence="4 5" key="1">
    <citation type="submission" date="2019-04" db="EMBL/GenBank/DDBJ databases">
        <title>Lysinibacillus genome sequencing.</title>
        <authorList>
            <person name="Dunlap C."/>
        </authorList>
    </citation>
    <scope>NUCLEOTIDE SEQUENCE [LARGE SCALE GENOMIC DNA]</scope>
    <source>
        <strain evidence="4 5">CCTCC AB 2010389</strain>
    </source>
</reference>
<proteinExistence type="predicted"/>
<dbReference type="InterPro" id="IPR029101">
    <property type="entry name" value="Sigma_reg_N"/>
</dbReference>
<evidence type="ECO:0000256" key="1">
    <source>
        <dbReference type="SAM" id="Phobius"/>
    </source>
</evidence>
<dbReference type="RefSeq" id="WP_107895774.1">
    <property type="nucleotide sequence ID" value="NZ_PYWM01000013.1"/>
</dbReference>
<name>A0A4U2ZD65_9BACI</name>
<keyword evidence="1" id="KW-0472">Membrane</keyword>
<evidence type="ECO:0000259" key="3">
    <source>
        <dbReference type="Pfam" id="PF13800"/>
    </source>
</evidence>
<sequence length="319" mass="35379">MTKENNTSGFQNLAKKAKRKSQIRMGIIAFIVCILVLSTFQFVGNIVISKTINKESAVDTMWNNIHGANITQQGTVTNYTLFSATTKTEFNKIVGDVAIPWVPIEKRYSLFGTSKRITTNGPVGSGHINDQRIPMYFNGERVIEFIHPKVNFNDIADDKEIISDIKDDKVIEVALSFDKAYSLLETQNTFGKSLSWFWVNTYEAADINDFNQLNVDTGKNVTISGDDVIGFSSNKTNDLDNGSALFISNIKQLSKEGSYKEIANRIVSNITATSNEKELSSANLEIIGVVVTGFPSEILELIESPMVRAVFLGSTVDKY</sequence>
<gene>
    <name evidence="4" type="ORF">FC756_05460</name>
</gene>
<feature type="domain" description="Sigma factor regulator N-terminal" evidence="3">
    <location>
        <begin position="12"/>
        <end position="97"/>
    </location>
</feature>
<keyword evidence="1" id="KW-0812">Transmembrane</keyword>
<evidence type="ECO:0000259" key="2">
    <source>
        <dbReference type="Pfam" id="PF13791"/>
    </source>
</evidence>
<keyword evidence="1" id="KW-1133">Transmembrane helix</keyword>
<protein>
    <submittedName>
        <fullName evidence="4">Uncharacterized protein</fullName>
    </submittedName>
</protein>
<evidence type="ECO:0000313" key="4">
    <source>
        <dbReference type="EMBL" id="TKI71550.1"/>
    </source>
</evidence>
<feature type="domain" description="Sigma factor regulator C-terminal" evidence="2">
    <location>
        <begin position="163"/>
        <end position="313"/>
    </location>
</feature>
<dbReference type="Pfam" id="PF13800">
    <property type="entry name" value="Sigma_reg_N"/>
    <property type="match status" value="1"/>
</dbReference>